<evidence type="ECO:0000313" key="2">
    <source>
        <dbReference type="EMBL" id="CAB1428647.1"/>
    </source>
</evidence>
<reference evidence="2" key="1">
    <citation type="submission" date="2020-03" db="EMBL/GenBank/DDBJ databases">
        <authorList>
            <person name="Weist P."/>
        </authorList>
    </citation>
    <scope>NUCLEOTIDE SEQUENCE</scope>
</reference>
<gene>
    <name evidence="2" type="ORF">PLEPLA_LOCUS16621</name>
</gene>
<proteinExistence type="predicted"/>
<comment type="caution">
    <text evidence="2">The sequence shown here is derived from an EMBL/GenBank/DDBJ whole genome shotgun (WGS) entry which is preliminary data.</text>
</comment>
<evidence type="ECO:0000313" key="3">
    <source>
        <dbReference type="Proteomes" id="UP001153269"/>
    </source>
</evidence>
<protein>
    <submittedName>
        <fullName evidence="2">Uncharacterized protein</fullName>
    </submittedName>
</protein>
<dbReference type="AlphaFoldDB" id="A0A9N7UDP4"/>
<feature type="compositionally biased region" description="Polar residues" evidence="1">
    <location>
        <begin position="33"/>
        <end position="45"/>
    </location>
</feature>
<keyword evidence="3" id="KW-1185">Reference proteome</keyword>
<sequence length="111" mass="11712">MPGTGARDRSPGPEHCSCSAERQTAAAYFFSDPQHQTNSTSTGTAEATLASGCGHKDPEQSVSCSQWASEPVLPVSQLARINSCGAVVGIVKKKVCDLGLRVDFLWRSLSS</sequence>
<feature type="region of interest" description="Disordered" evidence="1">
    <location>
        <begin position="32"/>
        <end position="54"/>
    </location>
</feature>
<dbReference type="Proteomes" id="UP001153269">
    <property type="component" value="Unassembled WGS sequence"/>
</dbReference>
<organism evidence="2 3">
    <name type="scientific">Pleuronectes platessa</name>
    <name type="common">European plaice</name>
    <dbReference type="NCBI Taxonomy" id="8262"/>
    <lineage>
        <taxon>Eukaryota</taxon>
        <taxon>Metazoa</taxon>
        <taxon>Chordata</taxon>
        <taxon>Craniata</taxon>
        <taxon>Vertebrata</taxon>
        <taxon>Euteleostomi</taxon>
        <taxon>Actinopterygii</taxon>
        <taxon>Neopterygii</taxon>
        <taxon>Teleostei</taxon>
        <taxon>Neoteleostei</taxon>
        <taxon>Acanthomorphata</taxon>
        <taxon>Carangaria</taxon>
        <taxon>Pleuronectiformes</taxon>
        <taxon>Pleuronectoidei</taxon>
        <taxon>Pleuronectidae</taxon>
        <taxon>Pleuronectes</taxon>
    </lineage>
</organism>
<name>A0A9N7UDP4_PLEPL</name>
<evidence type="ECO:0000256" key="1">
    <source>
        <dbReference type="SAM" id="MobiDB-lite"/>
    </source>
</evidence>
<accession>A0A9N7UDP4</accession>
<dbReference type="EMBL" id="CADEAL010001076">
    <property type="protein sequence ID" value="CAB1428647.1"/>
    <property type="molecule type" value="Genomic_DNA"/>
</dbReference>